<gene>
    <name evidence="2" type="ORF">D8674_037843</name>
</gene>
<evidence type="ECO:0000313" key="3">
    <source>
        <dbReference type="Proteomes" id="UP000327157"/>
    </source>
</evidence>
<evidence type="ECO:0000256" key="1">
    <source>
        <dbReference type="SAM" id="MobiDB-lite"/>
    </source>
</evidence>
<feature type="compositionally biased region" description="Low complexity" evidence="1">
    <location>
        <begin position="80"/>
        <end position="91"/>
    </location>
</feature>
<proteinExistence type="predicted"/>
<reference evidence="2 3" key="1">
    <citation type="submission" date="2019-09" db="EMBL/GenBank/DDBJ databases">
        <authorList>
            <person name="Ou C."/>
        </authorList>
    </citation>
    <scope>NUCLEOTIDE SEQUENCE [LARGE SCALE GENOMIC DNA]</scope>
    <source>
        <strain evidence="2">S2</strain>
        <tissue evidence="2">Leaf</tissue>
    </source>
</reference>
<protein>
    <submittedName>
        <fullName evidence="2">Uncharacterized protein</fullName>
    </submittedName>
</protein>
<accession>A0A5N5HEK0</accession>
<feature type="compositionally biased region" description="Polar residues" evidence="1">
    <location>
        <begin position="42"/>
        <end position="51"/>
    </location>
</feature>
<reference evidence="2 3" key="2">
    <citation type="submission" date="2019-11" db="EMBL/GenBank/DDBJ databases">
        <title>A de novo genome assembly of a pear dwarfing rootstock.</title>
        <authorList>
            <person name="Wang F."/>
            <person name="Wang J."/>
            <person name="Li S."/>
            <person name="Zhang Y."/>
            <person name="Fang M."/>
            <person name="Ma L."/>
            <person name="Zhao Y."/>
            <person name="Jiang S."/>
        </authorList>
    </citation>
    <scope>NUCLEOTIDE SEQUENCE [LARGE SCALE GENOMIC DNA]</scope>
    <source>
        <strain evidence="2">S2</strain>
        <tissue evidence="2">Leaf</tissue>
    </source>
</reference>
<comment type="caution">
    <text evidence="2">The sequence shown here is derived from an EMBL/GenBank/DDBJ whole genome shotgun (WGS) entry which is preliminary data.</text>
</comment>
<dbReference type="AlphaFoldDB" id="A0A5N5HEK0"/>
<feature type="region of interest" description="Disordered" evidence="1">
    <location>
        <begin position="34"/>
        <end position="91"/>
    </location>
</feature>
<dbReference type="EMBL" id="SMOL01000162">
    <property type="protein sequence ID" value="KAB2623890.1"/>
    <property type="molecule type" value="Genomic_DNA"/>
</dbReference>
<name>A0A5N5HEK0_9ROSA</name>
<organism evidence="2 3">
    <name type="scientific">Pyrus ussuriensis x Pyrus communis</name>
    <dbReference type="NCBI Taxonomy" id="2448454"/>
    <lineage>
        <taxon>Eukaryota</taxon>
        <taxon>Viridiplantae</taxon>
        <taxon>Streptophyta</taxon>
        <taxon>Embryophyta</taxon>
        <taxon>Tracheophyta</taxon>
        <taxon>Spermatophyta</taxon>
        <taxon>Magnoliopsida</taxon>
        <taxon>eudicotyledons</taxon>
        <taxon>Gunneridae</taxon>
        <taxon>Pentapetalae</taxon>
        <taxon>rosids</taxon>
        <taxon>fabids</taxon>
        <taxon>Rosales</taxon>
        <taxon>Rosaceae</taxon>
        <taxon>Amygdaloideae</taxon>
        <taxon>Maleae</taxon>
        <taxon>Pyrus</taxon>
    </lineage>
</organism>
<sequence>MRLRNFFTLSNTLLTGPDHPRLVLEPITTVSSMKRRCPTAAKESNASGDSFRSTKKNRASGVGEENPAVKYFRPRVMKDGPPSGSLTLPLL</sequence>
<evidence type="ECO:0000313" key="2">
    <source>
        <dbReference type="EMBL" id="KAB2623890.1"/>
    </source>
</evidence>
<keyword evidence="3" id="KW-1185">Reference proteome</keyword>
<dbReference type="Proteomes" id="UP000327157">
    <property type="component" value="Unassembled WGS sequence"/>
</dbReference>